<dbReference type="Proteomes" id="UP001179121">
    <property type="component" value="Chromosome"/>
</dbReference>
<accession>A0AA86N2I9</accession>
<evidence type="ECO:0000313" key="1">
    <source>
        <dbReference type="EMBL" id="CAI4033365.1"/>
    </source>
</evidence>
<proteinExistence type="predicted"/>
<reference evidence="1" key="1">
    <citation type="submission" date="2022-10" db="EMBL/GenBank/DDBJ databases">
        <authorList>
            <person name="Koch H."/>
        </authorList>
    </citation>
    <scope>NUCLEOTIDE SEQUENCE</scope>
    <source>
        <strain evidence="1">DNF</strain>
    </source>
</reference>
<protein>
    <submittedName>
        <fullName evidence="1">Uncharacterized protein</fullName>
    </submittedName>
</protein>
<evidence type="ECO:0000313" key="2">
    <source>
        <dbReference type="Proteomes" id="UP001179121"/>
    </source>
</evidence>
<organism evidence="1 2">
    <name type="scientific">Nitrospira tepida</name>
    <dbReference type="NCBI Taxonomy" id="2973512"/>
    <lineage>
        <taxon>Bacteria</taxon>
        <taxon>Pseudomonadati</taxon>
        <taxon>Nitrospirota</taxon>
        <taxon>Nitrospiria</taxon>
        <taxon>Nitrospirales</taxon>
        <taxon>Nitrospiraceae</taxon>
        <taxon>Nitrospira</taxon>
    </lineage>
</organism>
<dbReference type="KEGG" id="nti:DNFV4_03801"/>
<gene>
    <name evidence="1" type="ORF">DNFV4_03801</name>
</gene>
<dbReference type="AlphaFoldDB" id="A0AA86N2I9"/>
<sequence>MLAERARAYFWEYRYLNYFLVLGTQRVLDWLASLPAPTTVGAFDTFWQPLIPSAEQRRTILSVLESHNLIFFRGELIEVSPKGREYIQWRGPLPNLPPPQAP</sequence>
<dbReference type="EMBL" id="OX365700">
    <property type="protein sequence ID" value="CAI4033365.1"/>
    <property type="molecule type" value="Genomic_DNA"/>
</dbReference>
<name>A0AA86N2I9_9BACT</name>
<keyword evidence="2" id="KW-1185">Reference proteome</keyword>